<dbReference type="Gene3D" id="2.60.120.200">
    <property type="match status" value="1"/>
</dbReference>
<reference evidence="7 8" key="1">
    <citation type="journal article" date="2011" name="Stand. Genomic Sci.">
        <title>Complete genome sequence of Deinococcus maricopensis type strain (LB-34).</title>
        <authorList>
            <person name="Pukall R."/>
            <person name="Zeytun A."/>
            <person name="Lucas S."/>
            <person name="Lapidus A."/>
            <person name="Hammon N."/>
            <person name="Deshpande S."/>
            <person name="Nolan M."/>
            <person name="Cheng J.F."/>
            <person name="Pitluck S."/>
            <person name="Liolios K."/>
            <person name="Pagani I."/>
            <person name="Mikhailova N."/>
            <person name="Ivanova N."/>
            <person name="Mavromatis K."/>
            <person name="Pati A."/>
            <person name="Tapia R."/>
            <person name="Han C."/>
            <person name="Goodwin L."/>
            <person name="Chen A."/>
            <person name="Palaniappan K."/>
            <person name="Land M."/>
            <person name="Hauser L."/>
            <person name="Chang Y.J."/>
            <person name="Jeffries C.D."/>
            <person name="Brambilla E.M."/>
            <person name="Rohde M."/>
            <person name="Goker M."/>
            <person name="Detter J.C."/>
            <person name="Woyke T."/>
            <person name="Bristow J."/>
            <person name="Eisen J.A."/>
            <person name="Markowitz V."/>
            <person name="Hugenholtz P."/>
            <person name="Kyrpides N.C."/>
            <person name="Klenk H.P."/>
        </authorList>
    </citation>
    <scope>NUCLEOTIDE SEQUENCE [LARGE SCALE GENOMIC DNA]</scope>
    <source>
        <strain evidence="8">DSM 21211 / LMG 22137 / NRRL B-23946 / LB-34</strain>
    </source>
</reference>
<dbReference type="RefSeq" id="WP_013555522.1">
    <property type="nucleotide sequence ID" value="NC_014958.1"/>
</dbReference>
<feature type="domain" description="GH16" evidence="6">
    <location>
        <begin position="26"/>
        <end position="249"/>
    </location>
</feature>
<dbReference type="InterPro" id="IPR008264">
    <property type="entry name" value="Beta_glucanase"/>
</dbReference>
<evidence type="ECO:0000256" key="1">
    <source>
        <dbReference type="ARBA" id="ARBA00006865"/>
    </source>
</evidence>
<dbReference type="PANTHER" id="PTHR10963:SF55">
    <property type="entry name" value="GLYCOSIDE HYDROLASE FAMILY 16 PROTEIN"/>
    <property type="match status" value="1"/>
</dbReference>
<dbReference type="GO" id="GO:0005975">
    <property type="term" value="P:carbohydrate metabolic process"/>
    <property type="evidence" value="ECO:0007669"/>
    <property type="project" value="InterPro"/>
</dbReference>
<feature type="active site" description="Nucleophile" evidence="4">
    <location>
        <position position="139"/>
    </location>
</feature>
<dbReference type="KEGG" id="dmr:Deima_0356"/>
<evidence type="ECO:0000313" key="8">
    <source>
        <dbReference type="Proteomes" id="UP000008635"/>
    </source>
</evidence>
<accession>E8U372</accession>
<keyword evidence="2 7" id="KW-0378">Hydrolase</keyword>
<feature type="signal peptide" evidence="5">
    <location>
        <begin position="1"/>
        <end position="20"/>
    </location>
</feature>
<dbReference type="OrthoDB" id="9809583at2"/>
<dbReference type="InterPro" id="IPR050546">
    <property type="entry name" value="Glycosyl_Hydrlase_16"/>
</dbReference>
<proteinExistence type="inferred from homology"/>
<gene>
    <name evidence="7" type="ordered locus">Deima_0356</name>
</gene>
<dbReference type="PRINTS" id="PR00737">
    <property type="entry name" value="GLHYDRLASE16"/>
</dbReference>
<keyword evidence="3" id="KW-0326">Glycosidase</keyword>
<evidence type="ECO:0000256" key="4">
    <source>
        <dbReference type="PIRSR" id="PIRSR608264-1"/>
    </source>
</evidence>
<keyword evidence="5" id="KW-0732">Signal</keyword>
<evidence type="ECO:0000313" key="7">
    <source>
        <dbReference type="EMBL" id="ADV66017.1"/>
    </source>
</evidence>
<dbReference type="GO" id="GO:0004553">
    <property type="term" value="F:hydrolase activity, hydrolyzing O-glycosyl compounds"/>
    <property type="evidence" value="ECO:0007669"/>
    <property type="project" value="InterPro"/>
</dbReference>
<reference evidence="8" key="2">
    <citation type="submission" date="2011-01" db="EMBL/GenBank/DDBJ databases">
        <title>The complete genome of Deinococcus maricopensis DSM 21211.</title>
        <authorList>
            <consortium name="US DOE Joint Genome Institute (JGI-PGF)"/>
            <person name="Lucas S."/>
            <person name="Copeland A."/>
            <person name="Lapidus A."/>
            <person name="Goodwin L."/>
            <person name="Pitluck S."/>
            <person name="Kyrpides N."/>
            <person name="Mavromatis K."/>
            <person name="Pagani I."/>
            <person name="Ivanova N."/>
            <person name="Ovchinnikova G."/>
            <person name="Zeytun A."/>
            <person name="Detter J.C."/>
            <person name="Han C."/>
            <person name="Land M."/>
            <person name="Hauser L."/>
            <person name="Markowitz V."/>
            <person name="Cheng J.-F."/>
            <person name="Hugenholtz P."/>
            <person name="Woyke T."/>
            <person name="Wu D."/>
            <person name="Pukall R."/>
            <person name="Gehrich-Schroeter G."/>
            <person name="Brambilla E."/>
            <person name="Klenk H.-P."/>
            <person name="Eisen J.A."/>
        </authorList>
    </citation>
    <scope>NUCLEOTIDE SEQUENCE [LARGE SCALE GENOMIC DNA]</scope>
    <source>
        <strain evidence="8">DSM 21211 / LMG 22137 / NRRL B-23946 / LB-34</strain>
    </source>
</reference>
<dbReference type="Pfam" id="PF00722">
    <property type="entry name" value="Glyco_hydro_16"/>
    <property type="match status" value="1"/>
</dbReference>
<evidence type="ECO:0000256" key="3">
    <source>
        <dbReference type="ARBA" id="ARBA00023295"/>
    </source>
</evidence>
<feature type="active site" description="Proton donor" evidence="4">
    <location>
        <position position="143"/>
    </location>
</feature>
<dbReference type="PANTHER" id="PTHR10963">
    <property type="entry name" value="GLYCOSYL HYDROLASE-RELATED"/>
    <property type="match status" value="1"/>
</dbReference>
<comment type="similarity">
    <text evidence="1">Belongs to the glycosyl hydrolase 16 family.</text>
</comment>
<protein>
    <submittedName>
        <fullName evidence="7">Glycoside hydrolase family 16</fullName>
    </submittedName>
</protein>
<keyword evidence="8" id="KW-1185">Reference proteome</keyword>
<dbReference type="InterPro" id="IPR000757">
    <property type="entry name" value="Beta-glucanase-like"/>
</dbReference>
<dbReference type="EMBL" id="CP002454">
    <property type="protein sequence ID" value="ADV66017.1"/>
    <property type="molecule type" value="Genomic_DNA"/>
</dbReference>
<dbReference type="eggNOG" id="COG2273">
    <property type="taxonomic scope" value="Bacteria"/>
</dbReference>
<evidence type="ECO:0000256" key="5">
    <source>
        <dbReference type="SAM" id="SignalP"/>
    </source>
</evidence>
<evidence type="ECO:0000256" key="2">
    <source>
        <dbReference type="ARBA" id="ARBA00022801"/>
    </source>
</evidence>
<name>E8U372_DEIML</name>
<dbReference type="SUPFAM" id="SSF49899">
    <property type="entry name" value="Concanavalin A-like lectins/glucanases"/>
    <property type="match status" value="1"/>
</dbReference>
<feature type="chain" id="PRO_5003228299" evidence="5">
    <location>
        <begin position="21"/>
        <end position="249"/>
    </location>
</feature>
<organism evidence="7 8">
    <name type="scientific">Deinococcus maricopensis (strain DSM 21211 / LMG 22137 / NRRL B-23946 / LB-34)</name>
    <dbReference type="NCBI Taxonomy" id="709986"/>
    <lineage>
        <taxon>Bacteria</taxon>
        <taxon>Thermotogati</taxon>
        <taxon>Deinococcota</taxon>
        <taxon>Deinococci</taxon>
        <taxon>Deinococcales</taxon>
        <taxon>Deinococcaceae</taxon>
        <taxon>Deinococcus</taxon>
    </lineage>
</organism>
<dbReference type="InterPro" id="IPR013320">
    <property type="entry name" value="ConA-like_dom_sf"/>
</dbReference>
<dbReference type="HOGENOM" id="CLU_060707_0_0_0"/>
<dbReference type="AlphaFoldDB" id="E8U372"/>
<dbReference type="CDD" id="cd00413">
    <property type="entry name" value="Glyco_hydrolase_16"/>
    <property type="match status" value="1"/>
</dbReference>
<dbReference type="PROSITE" id="PS51762">
    <property type="entry name" value="GH16_2"/>
    <property type="match status" value="1"/>
</dbReference>
<dbReference type="Proteomes" id="UP000008635">
    <property type="component" value="Chromosome"/>
</dbReference>
<sequence length="249" mass="27528" precursor="true">MRRIILAVLALLPLAGTSRANPTQAAGWTDQFEQLDRARWAASDWNGFWQGRGLAGRFDPALAYADGAGNLVLEMNVDRCGSGWCARAAELSTKERYGYGRYEVRMRAASDSASAKRAGQAHAGNISAAFSYYDDSRTEIDVEIEGHRIADANFTAWRGRQDKDWKLAKGAAGGSLAAQFHTYAWEWTPGSLRFFVDGREQFLTRKTVPQDAAHLILNVWPTNDPGWGGAVQSGRLYMLVDYVKFTPAL</sequence>
<evidence type="ECO:0000259" key="6">
    <source>
        <dbReference type="PROSITE" id="PS51762"/>
    </source>
</evidence>
<dbReference type="STRING" id="709986.Deima_0356"/>